<keyword evidence="4" id="KW-1185">Reference proteome</keyword>
<dbReference type="EMBL" id="BAABGX010000001">
    <property type="protein sequence ID" value="GAA4300927.1"/>
    <property type="molecule type" value="Genomic_DNA"/>
</dbReference>
<dbReference type="Proteomes" id="UP001501844">
    <property type="component" value="Unassembled WGS sequence"/>
</dbReference>
<keyword evidence="1" id="KW-1133">Transmembrane helix</keyword>
<dbReference type="Pfam" id="PF02698">
    <property type="entry name" value="DUF218"/>
    <property type="match status" value="1"/>
</dbReference>
<feature type="transmembrane region" description="Helical" evidence="1">
    <location>
        <begin position="7"/>
        <end position="25"/>
    </location>
</feature>
<proteinExistence type="predicted"/>
<dbReference type="RefSeq" id="WP_345163463.1">
    <property type="nucleotide sequence ID" value="NZ_BAABGX010000001.1"/>
</dbReference>
<reference evidence="4" key="1">
    <citation type="journal article" date="2019" name="Int. J. Syst. Evol. Microbiol.">
        <title>The Global Catalogue of Microorganisms (GCM) 10K type strain sequencing project: providing services to taxonomists for standard genome sequencing and annotation.</title>
        <authorList>
            <consortium name="The Broad Institute Genomics Platform"/>
            <consortium name="The Broad Institute Genome Sequencing Center for Infectious Disease"/>
            <person name="Wu L."/>
            <person name="Ma J."/>
        </authorList>
    </citation>
    <scope>NUCLEOTIDE SEQUENCE [LARGE SCALE GENOMIC DNA]</scope>
    <source>
        <strain evidence="4">JCM 17917</strain>
    </source>
</reference>
<name>A0ABP8FDE0_9BACT</name>
<keyword evidence="1" id="KW-0472">Membrane</keyword>
<dbReference type="PANTHER" id="PTHR30336">
    <property type="entry name" value="INNER MEMBRANE PROTEIN, PROBABLE PERMEASE"/>
    <property type="match status" value="1"/>
</dbReference>
<sequence>MKFIKQVSLFSIPIITLILSIPLFVNYSVRNKIFTEIIKVENKEFAIVLGAGIQSNNRPGVYLRHRLDDIVALYKAKKIKKILLSGDNSRKQYDELSVMNNYLIGKGVPQAVIFGDYAGFDTYSSMDRAAKIFSIKNAVIVSQGFHLPRSVYIAQFKGIDAIGFATKESLGRRKYLLREWTATIKSFFDCIGRRRAKFYGSKVNTDEVSNIVLEQL</sequence>
<evidence type="ECO:0000259" key="2">
    <source>
        <dbReference type="Pfam" id="PF02698"/>
    </source>
</evidence>
<organism evidence="3 4">
    <name type="scientific">Nibribacter koreensis</name>
    <dbReference type="NCBI Taxonomy" id="1084519"/>
    <lineage>
        <taxon>Bacteria</taxon>
        <taxon>Pseudomonadati</taxon>
        <taxon>Bacteroidota</taxon>
        <taxon>Cytophagia</taxon>
        <taxon>Cytophagales</taxon>
        <taxon>Hymenobacteraceae</taxon>
        <taxon>Nibribacter</taxon>
    </lineage>
</organism>
<gene>
    <name evidence="3" type="ORF">GCM10023183_11590</name>
</gene>
<dbReference type="CDD" id="cd06259">
    <property type="entry name" value="YdcF-like"/>
    <property type="match status" value="1"/>
</dbReference>
<evidence type="ECO:0000313" key="4">
    <source>
        <dbReference type="Proteomes" id="UP001501844"/>
    </source>
</evidence>
<comment type="caution">
    <text evidence="3">The sequence shown here is derived from an EMBL/GenBank/DDBJ whole genome shotgun (WGS) entry which is preliminary data.</text>
</comment>
<protein>
    <submittedName>
        <fullName evidence="3">Vancomycin high temperature exclusion protein</fullName>
    </submittedName>
</protein>
<feature type="domain" description="DUF218" evidence="2">
    <location>
        <begin position="45"/>
        <end position="181"/>
    </location>
</feature>
<evidence type="ECO:0000313" key="3">
    <source>
        <dbReference type="EMBL" id="GAA4300927.1"/>
    </source>
</evidence>
<dbReference type="InterPro" id="IPR051599">
    <property type="entry name" value="Cell_Envelope_Assoc"/>
</dbReference>
<accession>A0ABP8FDE0</accession>
<dbReference type="InterPro" id="IPR003848">
    <property type="entry name" value="DUF218"/>
</dbReference>
<keyword evidence="1" id="KW-0812">Transmembrane</keyword>
<dbReference type="PANTHER" id="PTHR30336:SF6">
    <property type="entry name" value="INTEGRAL MEMBRANE PROTEIN"/>
    <property type="match status" value="1"/>
</dbReference>
<evidence type="ECO:0000256" key="1">
    <source>
        <dbReference type="SAM" id="Phobius"/>
    </source>
</evidence>